<dbReference type="OrthoDB" id="193499at2759"/>
<evidence type="ECO:0000256" key="6">
    <source>
        <dbReference type="RuleBase" id="RU363019"/>
    </source>
</evidence>
<evidence type="ECO:0000313" key="9">
    <source>
        <dbReference type="Proteomes" id="UP000308730"/>
    </source>
</evidence>
<dbReference type="PANTHER" id="PTHR11071">
    <property type="entry name" value="PEPTIDYL-PROLYL CIS-TRANS ISOMERASE"/>
    <property type="match status" value="1"/>
</dbReference>
<organism evidence="8 9">
    <name type="scientific">Antrodiella citrinella</name>
    <dbReference type="NCBI Taxonomy" id="2447956"/>
    <lineage>
        <taxon>Eukaryota</taxon>
        <taxon>Fungi</taxon>
        <taxon>Dikarya</taxon>
        <taxon>Basidiomycota</taxon>
        <taxon>Agaricomycotina</taxon>
        <taxon>Agaricomycetes</taxon>
        <taxon>Polyporales</taxon>
        <taxon>Steccherinaceae</taxon>
        <taxon>Antrodiella</taxon>
    </lineage>
</organism>
<dbReference type="Gene3D" id="2.40.100.10">
    <property type="entry name" value="Cyclophilin-like"/>
    <property type="match status" value="1"/>
</dbReference>
<comment type="function">
    <text evidence="6">PPIases accelerate the folding of proteins. It catalyzes the cis-trans isomerization of proline imidic peptide bonds in oligopeptides.</text>
</comment>
<evidence type="ECO:0000256" key="5">
    <source>
        <dbReference type="ARBA" id="ARBA00038340"/>
    </source>
</evidence>
<proteinExistence type="inferred from homology"/>
<evidence type="ECO:0000256" key="1">
    <source>
        <dbReference type="ARBA" id="ARBA00000971"/>
    </source>
</evidence>
<dbReference type="PRINTS" id="PR00153">
    <property type="entry name" value="CSAPPISMRASE"/>
</dbReference>
<dbReference type="GO" id="GO:0005737">
    <property type="term" value="C:cytoplasm"/>
    <property type="evidence" value="ECO:0007669"/>
    <property type="project" value="TreeGrafter"/>
</dbReference>
<dbReference type="EC" id="5.2.1.8" evidence="6"/>
<dbReference type="PIRSF" id="PIRSF001467">
    <property type="entry name" value="Peptidylpro_ismrse"/>
    <property type="match status" value="1"/>
</dbReference>
<evidence type="ECO:0000256" key="2">
    <source>
        <dbReference type="ARBA" id="ARBA00022729"/>
    </source>
</evidence>
<dbReference type="AlphaFoldDB" id="A0A4S4MSV2"/>
<dbReference type="PANTHER" id="PTHR11071:SF561">
    <property type="entry name" value="PEPTIDYL-PROLYL CIS-TRANS ISOMERASE D-RELATED"/>
    <property type="match status" value="1"/>
</dbReference>
<dbReference type="Proteomes" id="UP000308730">
    <property type="component" value="Unassembled WGS sequence"/>
</dbReference>
<reference evidence="8 9" key="1">
    <citation type="submission" date="2019-02" db="EMBL/GenBank/DDBJ databases">
        <title>Genome sequencing of the rare red list fungi Antrodiella citrinella (Flaviporus citrinellus).</title>
        <authorList>
            <person name="Buettner E."/>
            <person name="Kellner H."/>
        </authorList>
    </citation>
    <scope>NUCLEOTIDE SEQUENCE [LARGE SCALE GENOMIC DNA]</scope>
    <source>
        <strain evidence="8 9">DSM 108506</strain>
    </source>
</reference>
<dbReference type="InterPro" id="IPR024936">
    <property type="entry name" value="Cyclophilin-type_PPIase"/>
</dbReference>
<dbReference type="GO" id="GO:0003755">
    <property type="term" value="F:peptidyl-prolyl cis-trans isomerase activity"/>
    <property type="evidence" value="ECO:0007669"/>
    <property type="project" value="UniProtKB-UniRule"/>
</dbReference>
<evidence type="ECO:0000256" key="4">
    <source>
        <dbReference type="ARBA" id="ARBA00023235"/>
    </source>
</evidence>
<name>A0A4S4MSV2_9APHY</name>
<evidence type="ECO:0000313" key="8">
    <source>
        <dbReference type="EMBL" id="THH29199.1"/>
    </source>
</evidence>
<evidence type="ECO:0000256" key="3">
    <source>
        <dbReference type="ARBA" id="ARBA00023110"/>
    </source>
</evidence>
<dbReference type="FunFam" id="2.40.100.10:FF:000019">
    <property type="entry name" value="Peptidyl-prolyl cis-trans isomerase"/>
    <property type="match status" value="1"/>
</dbReference>
<dbReference type="SUPFAM" id="SSF50891">
    <property type="entry name" value="Cyclophilin-like"/>
    <property type="match status" value="1"/>
</dbReference>
<evidence type="ECO:0000259" key="7">
    <source>
        <dbReference type="PROSITE" id="PS50072"/>
    </source>
</evidence>
<keyword evidence="2" id="KW-0732">Signal</keyword>
<dbReference type="PROSITE" id="PS00170">
    <property type="entry name" value="CSA_PPIASE_1"/>
    <property type="match status" value="1"/>
</dbReference>
<sequence>MKQGDTDLGRFVIGLFGDVVPKTARNFLALTTSTLPNGDPIDFGYKGSRFHRVIRDFMIQGGDITRGDGTGGVSIYGFTFPDENFDIPFDAPWLVAMANSGEDTNNSQFFITTVITDWLTGKHVIFGKVVEGFDVVDKIQKTRTDRDDRPNVDVEVSDCGELPL</sequence>
<protein>
    <recommendedName>
        <fullName evidence="6">Peptidyl-prolyl cis-trans isomerase</fullName>
        <shortName evidence="6">PPIase</shortName>
        <ecNumber evidence="6">5.2.1.8</ecNumber>
    </recommendedName>
</protein>
<feature type="domain" description="PPIase cyclophilin-type" evidence="7">
    <location>
        <begin position="1"/>
        <end position="161"/>
    </location>
</feature>
<comment type="catalytic activity">
    <reaction evidence="1 6">
        <text>[protein]-peptidylproline (omega=180) = [protein]-peptidylproline (omega=0)</text>
        <dbReference type="Rhea" id="RHEA:16237"/>
        <dbReference type="Rhea" id="RHEA-COMP:10747"/>
        <dbReference type="Rhea" id="RHEA-COMP:10748"/>
        <dbReference type="ChEBI" id="CHEBI:83833"/>
        <dbReference type="ChEBI" id="CHEBI:83834"/>
        <dbReference type="EC" id="5.2.1.8"/>
    </reaction>
</comment>
<dbReference type="GO" id="GO:0016018">
    <property type="term" value="F:cyclosporin A binding"/>
    <property type="evidence" value="ECO:0007669"/>
    <property type="project" value="TreeGrafter"/>
</dbReference>
<keyword evidence="3 6" id="KW-0697">Rotamase</keyword>
<keyword evidence="4 6" id="KW-0413">Isomerase</keyword>
<accession>A0A4S4MSV2</accession>
<dbReference type="GO" id="GO:0006457">
    <property type="term" value="P:protein folding"/>
    <property type="evidence" value="ECO:0007669"/>
    <property type="project" value="InterPro"/>
</dbReference>
<dbReference type="InterPro" id="IPR002130">
    <property type="entry name" value="Cyclophilin-type_PPIase_dom"/>
</dbReference>
<dbReference type="PROSITE" id="PS50072">
    <property type="entry name" value="CSA_PPIASE_2"/>
    <property type="match status" value="1"/>
</dbReference>
<dbReference type="Pfam" id="PF00160">
    <property type="entry name" value="Pro_isomerase"/>
    <property type="match status" value="1"/>
</dbReference>
<dbReference type="InterPro" id="IPR029000">
    <property type="entry name" value="Cyclophilin-like_dom_sf"/>
</dbReference>
<comment type="caution">
    <text evidence="8">The sequence shown here is derived from an EMBL/GenBank/DDBJ whole genome shotgun (WGS) entry which is preliminary data.</text>
</comment>
<gene>
    <name evidence="8" type="ORF">EUX98_g4989</name>
</gene>
<dbReference type="InterPro" id="IPR020892">
    <property type="entry name" value="Cyclophilin-type_PPIase_CS"/>
</dbReference>
<keyword evidence="9" id="KW-1185">Reference proteome</keyword>
<comment type="similarity">
    <text evidence="5">Belongs to the cyclophilin-type PPIase family. PPIase B subfamily.</text>
</comment>
<dbReference type="EMBL" id="SGPM01000135">
    <property type="protein sequence ID" value="THH29199.1"/>
    <property type="molecule type" value="Genomic_DNA"/>
</dbReference>